<dbReference type="Gene3D" id="3.10.20.30">
    <property type="match status" value="1"/>
</dbReference>
<dbReference type="InterPro" id="IPR017927">
    <property type="entry name" value="FAD-bd_FR_type"/>
</dbReference>
<evidence type="ECO:0000259" key="7">
    <source>
        <dbReference type="PROSITE" id="PS51085"/>
    </source>
</evidence>
<dbReference type="Gene3D" id="2.40.30.10">
    <property type="entry name" value="Translation factors"/>
    <property type="match status" value="1"/>
</dbReference>
<dbReference type="Proteomes" id="UP001150830">
    <property type="component" value="Unassembled WGS sequence"/>
</dbReference>
<sequence>MDSLLNVRIRNLHEAAEGVRSYELVALDGGELPAFSAGAHIDLHLPSGLIRQYSLWNAPGETHRYCIAVLRDPASRGGSQEVHERLQEGDQLTISAPRNHFALQAGKRVRLFAGGIGITPILAMAYELQQQQREFELHYSFRQRSQAALLEYLQDGPLASRSHLHCSGEGSRMDSVQALANPAADEQLYVCGSQGFIDQILASARAAGWADSQLHREYFNVETPVSDVPAGSFEVRVGNRSFNVGADQTVADVLAANGLAVAVSCGKGICGSCLTTVLEGEPDHRDLYLTEEEQAANDQFTPCCSRAKSSYLVLDLPG</sequence>
<dbReference type="Gene3D" id="3.40.50.80">
    <property type="entry name" value="Nucleotide-binding domain of ferredoxin-NADP reductase (FNR) module"/>
    <property type="match status" value="1"/>
</dbReference>
<keyword evidence="1" id="KW-0285">Flavoprotein</keyword>
<dbReference type="PANTHER" id="PTHR47354:SF1">
    <property type="entry name" value="CARNITINE MONOOXYGENASE REDUCTASE SUBUNIT"/>
    <property type="match status" value="1"/>
</dbReference>
<gene>
    <name evidence="9" type="ORF">OUO13_19985</name>
</gene>
<dbReference type="CDD" id="cd06185">
    <property type="entry name" value="PDR_like"/>
    <property type="match status" value="1"/>
</dbReference>
<dbReference type="InterPro" id="IPR012675">
    <property type="entry name" value="Beta-grasp_dom_sf"/>
</dbReference>
<dbReference type="GO" id="GO:0051537">
    <property type="term" value="F:2 iron, 2 sulfur cluster binding"/>
    <property type="evidence" value="ECO:0007669"/>
    <property type="project" value="UniProtKB-KW"/>
</dbReference>
<feature type="domain" description="2Fe-2S ferredoxin-type" evidence="7">
    <location>
        <begin position="233"/>
        <end position="318"/>
    </location>
</feature>
<keyword evidence="2" id="KW-0001">2Fe-2S</keyword>
<dbReference type="InterPro" id="IPR001041">
    <property type="entry name" value="2Fe-2S_ferredoxin-type"/>
</dbReference>
<dbReference type="RefSeq" id="WP_283175665.1">
    <property type="nucleotide sequence ID" value="NZ_JAPNOA010000059.1"/>
</dbReference>
<keyword evidence="6" id="KW-0411">Iron-sulfur</keyword>
<evidence type="ECO:0000256" key="5">
    <source>
        <dbReference type="ARBA" id="ARBA00023004"/>
    </source>
</evidence>
<evidence type="ECO:0000259" key="8">
    <source>
        <dbReference type="PROSITE" id="PS51384"/>
    </source>
</evidence>
<evidence type="ECO:0000256" key="1">
    <source>
        <dbReference type="ARBA" id="ARBA00022630"/>
    </source>
</evidence>
<evidence type="ECO:0000313" key="9">
    <source>
        <dbReference type="EMBL" id="MCY0967468.1"/>
    </source>
</evidence>
<reference evidence="9" key="1">
    <citation type="submission" date="2022-11" db="EMBL/GenBank/DDBJ databases">
        <title>Parathalassolutuus dongxingensis gen. nov., sp. nov., a novel member of family Oceanospirillaceae isolated from a coastal shrimp pond in Guangxi, China.</title>
        <authorList>
            <person name="Chen H."/>
        </authorList>
    </citation>
    <scope>NUCLEOTIDE SEQUENCE</scope>
    <source>
        <strain evidence="9">G-43</strain>
    </source>
</reference>
<dbReference type="PRINTS" id="PR00409">
    <property type="entry name" value="PHDIOXRDTASE"/>
</dbReference>
<dbReference type="InterPro" id="IPR050415">
    <property type="entry name" value="MRET"/>
</dbReference>
<dbReference type="GO" id="GO:0016491">
    <property type="term" value="F:oxidoreductase activity"/>
    <property type="evidence" value="ECO:0007669"/>
    <property type="project" value="UniProtKB-KW"/>
</dbReference>
<keyword evidence="4" id="KW-0560">Oxidoreductase</keyword>
<organism evidence="9 10">
    <name type="scientific">Parathalassolituus penaei</name>
    <dbReference type="NCBI Taxonomy" id="2997323"/>
    <lineage>
        <taxon>Bacteria</taxon>
        <taxon>Pseudomonadati</taxon>
        <taxon>Pseudomonadota</taxon>
        <taxon>Gammaproteobacteria</taxon>
        <taxon>Oceanospirillales</taxon>
        <taxon>Oceanospirillaceae</taxon>
        <taxon>Parathalassolituus</taxon>
    </lineage>
</organism>
<dbReference type="InterPro" id="IPR039261">
    <property type="entry name" value="FNR_nucleotide-bd"/>
</dbReference>
<dbReference type="InterPro" id="IPR036010">
    <property type="entry name" value="2Fe-2S_ferredoxin-like_sf"/>
</dbReference>
<evidence type="ECO:0000256" key="4">
    <source>
        <dbReference type="ARBA" id="ARBA00023002"/>
    </source>
</evidence>
<dbReference type="PANTHER" id="PTHR47354">
    <property type="entry name" value="NADH OXIDOREDUCTASE HCR"/>
    <property type="match status" value="1"/>
</dbReference>
<dbReference type="GO" id="GO:0046872">
    <property type="term" value="F:metal ion binding"/>
    <property type="evidence" value="ECO:0007669"/>
    <property type="project" value="UniProtKB-KW"/>
</dbReference>
<dbReference type="EMBL" id="JAPNOA010000059">
    <property type="protein sequence ID" value="MCY0967468.1"/>
    <property type="molecule type" value="Genomic_DNA"/>
</dbReference>
<proteinExistence type="predicted"/>
<dbReference type="InterPro" id="IPR017938">
    <property type="entry name" value="Riboflavin_synthase-like_b-brl"/>
</dbReference>
<accession>A0A9X3ERB6</accession>
<protein>
    <submittedName>
        <fullName evidence="9">PDR/VanB family oxidoreductase</fullName>
    </submittedName>
</protein>
<dbReference type="SUPFAM" id="SSF52343">
    <property type="entry name" value="Ferredoxin reductase-like, C-terminal NADP-linked domain"/>
    <property type="match status" value="1"/>
</dbReference>
<dbReference type="InterPro" id="IPR006058">
    <property type="entry name" value="2Fe2S_fd_BS"/>
</dbReference>
<dbReference type="SUPFAM" id="SSF63380">
    <property type="entry name" value="Riboflavin synthase domain-like"/>
    <property type="match status" value="1"/>
</dbReference>
<comment type="caution">
    <text evidence="9">The sequence shown here is derived from an EMBL/GenBank/DDBJ whole genome shotgun (WGS) entry which is preliminary data.</text>
</comment>
<keyword evidence="10" id="KW-1185">Reference proteome</keyword>
<dbReference type="PROSITE" id="PS51384">
    <property type="entry name" value="FAD_FR"/>
    <property type="match status" value="1"/>
</dbReference>
<keyword evidence="3" id="KW-0479">Metal-binding</keyword>
<dbReference type="PROSITE" id="PS51085">
    <property type="entry name" value="2FE2S_FER_2"/>
    <property type="match status" value="1"/>
</dbReference>
<dbReference type="AlphaFoldDB" id="A0A9X3ERB6"/>
<dbReference type="SUPFAM" id="SSF54292">
    <property type="entry name" value="2Fe-2S ferredoxin-like"/>
    <property type="match status" value="1"/>
</dbReference>
<keyword evidence="5" id="KW-0408">Iron</keyword>
<evidence type="ECO:0000256" key="3">
    <source>
        <dbReference type="ARBA" id="ARBA00022723"/>
    </source>
</evidence>
<evidence type="ECO:0000313" key="10">
    <source>
        <dbReference type="Proteomes" id="UP001150830"/>
    </source>
</evidence>
<dbReference type="Pfam" id="PF00111">
    <property type="entry name" value="Fer2"/>
    <property type="match status" value="1"/>
</dbReference>
<name>A0A9X3ERB6_9GAMM</name>
<feature type="domain" description="FAD-binding FR-type" evidence="8">
    <location>
        <begin position="2"/>
        <end position="104"/>
    </location>
</feature>
<evidence type="ECO:0000256" key="2">
    <source>
        <dbReference type="ARBA" id="ARBA00022714"/>
    </source>
</evidence>
<dbReference type="PROSITE" id="PS00197">
    <property type="entry name" value="2FE2S_FER_1"/>
    <property type="match status" value="1"/>
</dbReference>
<evidence type="ECO:0000256" key="6">
    <source>
        <dbReference type="ARBA" id="ARBA00023014"/>
    </source>
</evidence>
<dbReference type="CDD" id="cd00207">
    <property type="entry name" value="fer2"/>
    <property type="match status" value="1"/>
</dbReference>